<evidence type="ECO:0000313" key="1">
    <source>
        <dbReference type="EMBL" id="GAX85203.1"/>
    </source>
</evidence>
<comment type="caution">
    <text evidence="1">The sequence shown here is derived from an EMBL/GenBank/DDBJ whole genome shotgun (WGS) entry which is preliminary data.</text>
</comment>
<accession>A0A250XQA0</accession>
<protein>
    <submittedName>
        <fullName evidence="1">Uncharacterized protein</fullName>
    </submittedName>
</protein>
<dbReference type="OrthoDB" id="513924at2759"/>
<keyword evidence="2" id="KW-1185">Reference proteome</keyword>
<dbReference type="AlphaFoldDB" id="A0A250XQA0"/>
<organism evidence="1 2">
    <name type="scientific">Chlamydomonas eustigma</name>
    <dbReference type="NCBI Taxonomy" id="1157962"/>
    <lineage>
        <taxon>Eukaryota</taxon>
        <taxon>Viridiplantae</taxon>
        <taxon>Chlorophyta</taxon>
        <taxon>core chlorophytes</taxon>
        <taxon>Chlorophyceae</taxon>
        <taxon>CS clade</taxon>
        <taxon>Chlamydomonadales</taxon>
        <taxon>Chlamydomonadaceae</taxon>
        <taxon>Chlamydomonas</taxon>
    </lineage>
</organism>
<dbReference type="EMBL" id="BEGY01000155">
    <property type="protein sequence ID" value="GAX85203.1"/>
    <property type="molecule type" value="Genomic_DNA"/>
</dbReference>
<name>A0A250XQA0_9CHLO</name>
<dbReference type="STRING" id="1157962.A0A250XQA0"/>
<proteinExistence type="predicted"/>
<gene>
    <name evidence="1" type="ORF">CEUSTIGMA_g12623.t1</name>
</gene>
<reference evidence="1 2" key="1">
    <citation type="submission" date="2017-08" db="EMBL/GenBank/DDBJ databases">
        <title>Acidophilic green algal genome provides insights into adaptation to an acidic environment.</title>
        <authorList>
            <person name="Hirooka S."/>
            <person name="Hirose Y."/>
            <person name="Kanesaki Y."/>
            <person name="Higuchi S."/>
            <person name="Fujiwara T."/>
            <person name="Onuma R."/>
            <person name="Era A."/>
            <person name="Ohbayashi R."/>
            <person name="Uzuka A."/>
            <person name="Nozaki H."/>
            <person name="Yoshikawa H."/>
            <person name="Miyagishima S.Y."/>
        </authorList>
    </citation>
    <scope>NUCLEOTIDE SEQUENCE [LARGE SCALE GENOMIC DNA]</scope>
    <source>
        <strain evidence="1 2">NIES-2499</strain>
    </source>
</reference>
<sequence length="206" mass="21305">MILASKGVHVRQSLNPKPKAKLVSCPSHISRPVTRVSSLPDSTDHSDEQLLLLPDEDIEVPGSYFDALNGNTRLGKAIRSACDELEHLNTMEQETMQQMETLFKKLGVATQTLQLKELEPSAKVALGASAVESVADLPAAVESAADLPAAVESVADLPAAVESVADLPAAVESVADLPAAVESVADLPAAVESVADLPAAGGGLSP</sequence>
<dbReference type="Proteomes" id="UP000232323">
    <property type="component" value="Unassembled WGS sequence"/>
</dbReference>
<evidence type="ECO:0000313" key="2">
    <source>
        <dbReference type="Proteomes" id="UP000232323"/>
    </source>
</evidence>